<dbReference type="EMBL" id="JAACAK010000083">
    <property type="protein sequence ID" value="NIR75544.1"/>
    <property type="molecule type" value="Genomic_DNA"/>
</dbReference>
<name>A0AAE4Z937_9BACT</name>
<feature type="compositionally biased region" description="Acidic residues" evidence="3">
    <location>
        <begin position="234"/>
        <end position="260"/>
    </location>
</feature>
<accession>A0AAE4Z937</accession>
<evidence type="ECO:0000256" key="3">
    <source>
        <dbReference type="SAM" id="MobiDB-lite"/>
    </source>
</evidence>
<dbReference type="Proteomes" id="UP000702544">
    <property type="component" value="Unassembled WGS sequence"/>
</dbReference>
<dbReference type="AlphaFoldDB" id="A0AAE4Z937"/>
<comment type="caution">
    <text evidence="4">The sequence shown here is derived from an EMBL/GenBank/DDBJ whole genome shotgun (WGS) entry which is preliminary data.</text>
</comment>
<comment type="similarity">
    <text evidence="1">Belongs to the PspA/Vipp/IM30 family.</text>
</comment>
<feature type="region of interest" description="Disordered" evidence="3">
    <location>
        <begin position="218"/>
        <end position="260"/>
    </location>
</feature>
<evidence type="ECO:0000313" key="5">
    <source>
        <dbReference type="Proteomes" id="UP000702544"/>
    </source>
</evidence>
<dbReference type="PANTHER" id="PTHR31088">
    <property type="entry name" value="MEMBRANE-ASSOCIATED PROTEIN VIPP1, CHLOROPLASTIC"/>
    <property type="match status" value="1"/>
</dbReference>
<feature type="coiled-coil region" evidence="2">
    <location>
        <begin position="106"/>
        <end position="140"/>
    </location>
</feature>
<keyword evidence="2" id="KW-0175">Coiled coil</keyword>
<dbReference type="PANTHER" id="PTHR31088:SF6">
    <property type="entry name" value="PHAGE SHOCK PROTEIN A"/>
    <property type="match status" value="1"/>
</dbReference>
<evidence type="ECO:0000256" key="2">
    <source>
        <dbReference type="SAM" id="Coils"/>
    </source>
</evidence>
<protein>
    <submittedName>
        <fullName evidence="4">PspA/IM30 family protein</fullName>
    </submittedName>
</protein>
<organism evidence="4 5">
    <name type="scientific">Candidatus Kutchimonas denitrificans</name>
    <dbReference type="NCBI Taxonomy" id="3056748"/>
    <lineage>
        <taxon>Bacteria</taxon>
        <taxon>Pseudomonadati</taxon>
        <taxon>Gemmatimonadota</taxon>
        <taxon>Gemmatimonadia</taxon>
        <taxon>Candidatus Palauibacterales</taxon>
        <taxon>Candidatus Palauibacteraceae</taxon>
        <taxon>Candidatus Kutchimonas</taxon>
    </lineage>
</organism>
<evidence type="ECO:0000256" key="1">
    <source>
        <dbReference type="ARBA" id="ARBA00043985"/>
    </source>
</evidence>
<feature type="compositionally biased region" description="Basic and acidic residues" evidence="3">
    <location>
        <begin position="220"/>
        <end position="233"/>
    </location>
</feature>
<sequence>MVRSNLNDLIARAENPEKMLNQIIDDMRSQLAQAKQEVAVAIADERKLRRQVQDERDQTIDWERRAKLALREGREDLARQALLRSQEHGEHAATLEEQWRGHASETEKLKDTLRQLSSKIEEAKRKRNLLIARQKRAHAQRRIHETMTGLADRSAFEAFDRMAERIEEAEMRALAAAEVDEELGGDDLEVQFKRLEGGDIDVERKLTALKEEMGLLSAGAEEHHGPDVVHEAEIIEEESEPVEDEAEAGDDEEEEQEEKS</sequence>
<dbReference type="Pfam" id="PF04012">
    <property type="entry name" value="PspA_IM30"/>
    <property type="match status" value="1"/>
</dbReference>
<gene>
    <name evidence="4" type="ORF">GWO12_10625</name>
</gene>
<proteinExistence type="inferred from homology"/>
<feature type="coiled-coil region" evidence="2">
    <location>
        <begin position="17"/>
        <end position="51"/>
    </location>
</feature>
<evidence type="ECO:0000313" key="4">
    <source>
        <dbReference type="EMBL" id="NIR75544.1"/>
    </source>
</evidence>
<dbReference type="InterPro" id="IPR007157">
    <property type="entry name" value="PspA_VIPP1"/>
</dbReference>
<reference evidence="4 5" key="1">
    <citation type="submission" date="2020-01" db="EMBL/GenBank/DDBJ databases">
        <title>Genomes assembled from Gulf of Kutch pelagic sediment metagenomes.</title>
        <authorList>
            <person name="Chandrashekar M."/>
            <person name="Mahajan M.S."/>
            <person name="Dave K.J."/>
            <person name="Vatsa P."/>
            <person name="Nathani N.M."/>
        </authorList>
    </citation>
    <scope>NUCLEOTIDE SEQUENCE [LARGE SCALE GENOMIC DNA]</scope>
    <source>
        <strain evidence="4">KS3-K002</strain>
    </source>
</reference>